<dbReference type="InterPro" id="IPR007138">
    <property type="entry name" value="ABM_dom"/>
</dbReference>
<keyword evidence="4" id="KW-1185">Reference proteome</keyword>
<dbReference type="OrthoDB" id="9812192at2"/>
<reference evidence="2" key="1">
    <citation type="journal article" date="2015" name="Genome Announc.">
        <title>Complete Genome Sequence of Yersinia ruckeri Strain CSF007-82, Etiologic Agent of Red Mouth Disease in Salmonid Fish.</title>
        <authorList>
            <person name="Nelson M.C."/>
            <person name="LaPatra S.E."/>
            <person name="Welch T.J."/>
            <person name="Graf J."/>
        </authorList>
    </citation>
    <scope>NUCLEOTIDE SEQUENCE</scope>
    <source>
        <strain evidence="2">CSF007-82</strain>
    </source>
</reference>
<dbReference type="PANTHER" id="PTHR33336">
    <property type="entry name" value="QUINOL MONOOXYGENASE YGIN-RELATED"/>
    <property type="match status" value="1"/>
</dbReference>
<dbReference type="STRING" id="29486.UGYR_00225"/>
<dbReference type="InterPro" id="IPR011008">
    <property type="entry name" value="Dimeric_a/b-barrel"/>
</dbReference>
<organism evidence="3 4">
    <name type="scientific">Yersinia ruckeri</name>
    <dbReference type="NCBI Taxonomy" id="29486"/>
    <lineage>
        <taxon>Bacteria</taxon>
        <taxon>Pseudomonadati</taxon>
        <taxon>Pseudomonadota</taxon>
        <taxon>Gammaproteobacteria</taxon>
        <taxon>Enterobacterales</taxon>
        <taxon>Yersiniaceae</taxon>
        <taxon>Yersinia</taxon>
    </lineage>
</organism>
<proteinExistence type="predicted"/>
<evidence type="ECO:0000313" key="4">
    <source>
        <dbReference type="Proteomes" id="UP000255169"/>
    </source>
</evidence>
<dbReference type="RefSeq" id="WP_004718987.1">
    <property type="nucleotide sequence ID" value="NZ_CABIHR010000031.1"/>
</dbReference>
<dbReference type="PATRIC" id="fig|29486.44.peg.750"/>
<dbReference type="PROSITE" id="PS51725">
    <property type="entry name" value="ABM"/>
    <property type="match status" value="1"/>
</dbReference>
<evidence type="ECO:0000313" key="3">
    <source>
        <dbReference type="EMBL" id="SUP99440.1"/>
    </source>
</evidence>
<dbReference type="SUPFAM" id="SSF54909">
    <property type="entry name" value="Dimeric alpha+beta barrel"/>
    <property type="match status" value="1"/>
</dbReference>
<dbReference type="Gene3D" id="3.30.70.100">
    <property type="match status" value="1"/>
</dbReference>
<feature type="domain" description="ABM" evidence="1">
    <location>
        <begin position="3"/>
        <end position="91"/>
    </location>
</feature>
<evidence type="ECO:0000313" key="2">
    <source>
        <dbReference type="EMBL" id="CEK27217.1"/>
    </source>
</evidence>
<dbReference type="KEGG" id="yru:BD65_47"/>
<dbReference type="GO" id="GO:0005829">
    <property type="term" value="C:cytosol"/>
    <property type="evidence" value="ECO:0007669"/>
    <property type="project" value="TreeGrafter"/>
</dbReference>
<evidence type="ECO:0000259" key="1">
    <source>
        <dbReference type="PROSITE" id="PS51725"/>
    </source>
</evidence>
<reference evidence="3 4" key="2">
    <citation type="submission" date="2018-06" db="EMBL/GenBank/DDBJ databases">
        <authorList>
            <consortium name="Pathogen Informatics"/>
            <person name="Doyle S."/>
        </authorList>
    </citation>
    <scope>NUCLEOTIDE SEQUENCE [LARGE SCALE GENOMIC DNA]</scope>
    <source>
        <strain evidence="3 4">NCTC10476</strain>
    </source>
</reference>
<dbReference type="KEGG" id="yrb:UGYR_00225"/>
<dbReference type="Pfam" id="PF03992">
    <property type="entry name" value="ABM"/>
    <property type="match status" value="1"/>
</dbReference>
<dbReference type="InterPro" id="IPR050744">
    <property type="entry name" value="AI-2_Isomerase_LsrG"/>
</dbReference>
<accession>A0A085UA23</accession>
<dbReference type="eggNOG" id="COG1359">
    <property type="taxonomic scope" value="Bacteria"/>
</dbReference>
<name>A0A085UA23_YERRU</name>
<dbReference type="GO" id="GO:0004497">
    <property type="term" value="F:monooxygenase activity"/>
    <property type="evidence" value="ECO:0007669"/>
    <property type="project" value="UniProtKB-KW"/>
</dbReference>
<dbReference type="EC" id="1.-.-.-" evidence="3"/>
<dbReference type="PANTHER" id="PTHR33336:SF3">
    <property type="entry name" value="ABM DOMAIN-CONTAINING PROTEIN"/>
    <property type="match status" value="1"/>
</dbReference>
<keyword evidence="3" id="KW-0503">Monooxygenase</keyword>
<sequence length="95" mass="11066">MEVRIIASLIAKPDFFEDVKEILHQIIEPSRAESGNLQYDLHRDIDQPNTFVFFERWASEDAVQKHNKTAHFQQFVAQLDGKLDSLDIKKLKQIA</sequence>
<dbReference type="Proteomes" id="UP000255169">
    <property type="component" value="Unassembled WGS sequence"/>
</dbReference>
<protein>
    <submittedName>
        <fullName evidence="3">Antibiotic biosynthesis monooxygenase domain-containing protein</fullName>
        <ecNumber evidence="3">1.-.-.-</ecNumber>
    </submittedName>
</protein>
<dbReference type="EMBL" id="LN681231">
    <property type="protein sequence ID" value="CEK27217.1"/>
    <property type="molecule type" value="Genomic_DNA"/>
</dbReference>
<gene>
    <name evidence="3" type="primary">ycnE</name>
    <name evidence="2" type="ORF">CSF007_7305</name>
    <name evidence="3" type="ORF">NCTC10476_00671</name>
</gene>
<dbReference type="GeneID" id="66879174"/>
<dbReference type="AlphaFoldDB" id="A0A085UA23"/>
<dbReference type="EMBL" id="UHJG01000001">
    <property type="protein sequence ID" value="SUP99440.1"/>
    <property type="molecule type" value="Genomic_DNA"/>
</dbReference>
<keyword evidence="3" id="KW-0560">Oxidoreductase</keyword>